<comment type="caution">
    <text evidence="1">The sequence shown here is derived from an EMBL/GenBank/DDBJ whole genome shotgun (WGS) entry which is preliminary data.</text>
</comment>
<keyword evidence="2" id="KW-1185">Reference proteome</keyword>
<organism evidence="1 2">
    <name type="scientific">Hyphococcus aureus</name>
    <dbReference type="NCBI Taxonomy" id="2666033"/>
    <lineage>
        <taxon>Bacteria</taxon>
        <taxon>Pseudomonadati</taxon>
        <taxon>Pseudomonadota</taxon>
        <taxon>Alphaproteobacteria</taxon>
        <taxon>Parvularculales</taxon>
        <taxon>Parvularculaceae</taxon>
        <taxon>Hyphococcus</taxon>
    </lineage>
</organism>
<name>A0ABW1KQN3_9PROT</name>
<dbReference type="Proteomes" id="UP001596116">
    <property type="component" value="Unassembled WGS sequence"/>
</dbReference>
<accession>A0ABW1KQN3</accession>
<gene>
    <name evidence="1" type="ORF">ACFMB1_01130</name>
</gene>
<protein>
    <submittedName>
        <fullName evidence="1">Uncharacterized protein</fullName>
    </submittedName>
</protein>
<evidence type="ECO:0000313" key="2">
    <source>
        <dbReference type="Proteomes" id="UP001596116"/>
    </source>
</evidence>
<proteinExistence type="predicted"/>
<reference evidence="1 2" key="1">
    <citation type="submission" date="2024-09" db="EMBL/GenBank/DDBJ databases">
        <authorList>
            <person name="Zhang Z.-H."/>
        </authorList>
    </citation>
    <scope>NUCLEOTIDE SEQUENCE [LARGE SCALE GENOMIC DNA]</scope>
    <source>
        <strain evidence="1 2">HHTR114</strain>
    </source>
</reference>
<evidence type="ECO:0000313" key="1">
    <source>
        <dbReference type="EMBL" id="MFC6034123.1"/>
    </source>
</evidence>
<dbReference type="RefSeq" id="WP_379880563.1">
    <property type="nucleotide sequence ID" value="NZ_JBHPON010000001.1"/>
</dbReference>
<dbReference type="EMBL" id="JBHPON010000001">
    <property type="protein sequence ID" value="MFC6034123.1"/>
    <property type="molecule type" value="Genomic_DNA"/>
</dbReference>
<sequence>MAPLAFEIKKLGVFTPCWSCEGHNDAEGLMRNAPAVWFYAHSVTHVRILGDAIADMLYDKRLSSPWQVRLTFSDPDNLSAAFSLEPVPGASNLSALQLDLTHIAEDIDWRVSSRIAVLKRAIAPHERA</sequence>